<proteinExistence type="predicted"/>
<gene>
    <name evidence="2" type="ORF">Q609_ECAC00447G0001</name>
</gene>
<evidence type="ECO:0000256" key="1">
    <source>
        <dbReference type="SAM" id="SignalP"/>
    </source>
</evidence>
<dbReference type="AlphaFoldDB" id="W1XA70"/>
<evidence type="ECO:0000313" key="3">
    <source>
        <dbReference type="Proteomes" id="UP000018853"/>
    </source>
</evidence>
<name>W1XA70_ECOLX</name>
<dbReference type="Proteomes" id="UP000018853">
    <property type="component" value="Unassembled WGS sequence"/>
</dbReference>
<dbReference type="EMBL" id="AZLZ01000447">
    <property type="protein sequence ID" value="ETJ27173.1"/>
    <property type="molecule type" value="Genomic_DNA"/>
</dbReference>
<feature type="chain" id="PRO_5004811679" evidence="1">
    <location>
        <begin position="20"/>
        <end position="22"/>
    </location>
</feature>
<keyword evidence="1" id="KW-0732">Signal</keyword>
<feature type="signal peptide" evidence="1">
    <location>
        <begin position="1"/>
        <end position="19"/>
    </location>
</feature>
<comment type="caution">
    <text evidence="2">The sequence shown here is derived from an EMBL/GenBank/DDBJ whole genome shotgun (WGS) entry which is preliminary data.</text>
</comment>
<sequence length="22" mass="2129">MNKTAIALLALLASSASLAATP</sequence>
<evidence type="ECO:0000313" key="2">
    <source>
        <dbReference type="EMBL" id="ETJ27173.1"/>
    </source>
</evidence>
<protein>
    <submittedName>
        <fullName evidence="2">Uncharacterized protein</fullName>
    </submittedName>
</protein>
<organism evidence="2 3">
    <name type="scientific">Escherichia coli DORA_A_5_14_21</name>
    <dbReference type="NCBI Taxonomy" id="1403943"/>
    <lineage>
        <taxon>Bacteria</taxon>
        <taxon>Pseudomonadati</taxon>
        <taxon>Pseudomonadota</taxon>
        <taxon>Gammaproteobacteria</taxon>
        <taxon>Enterobacterales</taxon>
        <taxon>Enterobacteriaceae</taxon>
        <taxon>Escherichia</taxon>
    </lineage>
</organism>
<feature type="non-terminal residue" evidence="2">
    <location>
        <position position="22"/>
    </location>
</feature>
<reference evidence="2 3" key="1">
    <citation type="submission" date="2013-12" db="EMBL/GenBank/DDBJ databases">
        <title>A Varibaculum cambriense genome reconstructed from a premature infant gut community with otherwise low bacterial novelty that shifts toward anaerobic metabolism during the third week of life.</title>
        <authorList>
            <person name="Brown C.T."/>
            <person name="Sharon I."/>
            <person name="Thomas B.C."/>
            <person name="Castelle C.J."/>
            <person name="Morowitz M.J."/>
            <person name="Banfield J.F."/>
        </authorList>
    </citation>
    <scope>NUCLEOTIDE SEQUENCE [LARGE SCALE GENOMIC DNA]</scope>
    <source>
        <strain evidence="3">DORA_A_5_14_21</strain>
    </source>
</reference>
<accession>W1XA70</accession>